<proteinExistence type="predicted"/>
<reference evidence="2 3" key="1">
    <citation type="submission" date="2015-01" db="EMBL/GenBank/DDBJ databases">
        <title>Evolution of Trichinella species and genotypes.</title>
        <authorList>
            <person name="Korhonen P.K."/>
            <person name="Edoardo P."/>
            <person name="Giuseppe L.R."/>
            <person name="Gasser R.B."/>
        </authorList>
    </citation>
    <scope>NUCLEOTIDE SEQUENCE [LARGE SCALE GENOMIC DNA]</scope>
    <source>
        <strain evidence="2">ISS141</strain>
    </source>
</reference>
<evidence type="ECO:0000313" key="2">
    <source>
        <dbReference type="EMBL" id="KRY01684.1"/>
    </source>
</evidence>
<evidence type="ECO:0000256" key="1">
    <source>
        <dbReference type="SAM" id="MobiDB-lite"/>
    </source>
</evidence>
<dbReference type="EMBL" id="JYDU01000002">
    <property type="protein sequence ID" value="KRY01684.1"/>
    <property type="molecule type" value="Genomic_DNA"/>
</dbReference>
<comment type="caution">
    <text evidence="2">The sequence shown here is derived from an EMBL/GenBank/DDBJ whole genome shotgun (WGS) entry which is preliminary data.</text>
</comment>
<evidence type="ECO:0000313" key="3">
    <source>
        <dbReference type="Proteomes" id="UP000054815"/>
    </source>
</evidence>
<protein>
    <submittedName>
        <fullName evidence="2">Uncharacterized protein</fullName>
    </submittedName>
</protein>
<accession>A0A0V0YMW3</accession>
<sequence>MQQRRRRRLGGGYRCSRSQQAEAFELHLLDLLANIRHRVIADFDRLVAVHAHVVTPNFRHGEVSKIAILALERLQQLVERLIAEYWKALGQVPLDQLFGAEIGATRGADGPAGVHALQMLQRCQLIHKGAVAQQALVRKRALVLTHVGKQRTPAPEQLFVAERAAQLRHLANAQEDRLDHGANFPSHQMAHLIQIDLRLEIRVQKFRVRFQSRQTAGSGAAERTLEPIEANVPLQVAQNGIRPTVQFERRQRRVQQAGKHSLTFRRLTDGQHGGVDGKRRRTTVSSPPTVAPAPAPAPPTVPVPLWSTVNRPSTTDGSGKLEPWICTACGNFLLEPSMSTVFNEAPPPIFLHASIMLFTLLSNSATGL</sequence>
<feature type="compositionally biased region" description="Pro residues" evidence="1">
    <location>
        <begin position="289"/>
        <end position="302"/>
    </location>
</feature>
<feature type="region of interest" description="Disordered" evidence="1">
    <location>
        <begin position="267"/>
        <end position="305"/>
    </location>
</feature>
<organism evidence="2 3">
    <name type="scientific">Trichinella pseudospiralis</name>
    <name type="common">Parasitic roundworm</name>
    <dbReference type="NCBI Taxonomy" id="6337"/>
    <lineage>
        <taxon>Eukaryota</taxon>
        <taxon>Metazoa</taxon>
        <taxon>Ecdysozoa</taxon>
        <taxon>Nematoda</taxon>
        <taxon>Enoplea</taxon>
        <taxon>Dorylaimia</taxon>
        <taxon>Trichinellida</taxon>
        <taxon>Trichinellidae</taxon>
        <taxon>Trichinella</taxon>
    </lineage>
</organism>
<dbReference type="AlphaFoldDB" id="A0A0V0YMW3"/>
<name>A0A0V0YMW3_TRIPS</name>
<gene>
    <name evidence="2" type="ORF">T4E_1599</name>
</gene>
<dbReference type="Proteomes" id="UP000054815">
    <property type="component" value="Unassembled WGS sequence"/>
</dbReference>